<dbReference type="RefSeq" id="WP_212495211.1">
    <property type="nucleotide sequence ID" value="NZ_JAFCJH010000069.1"/>
</dbReference>
<comment type="caution">
    <text evidence="9">The sequence shown here is derived from an EMBL/GenBank/DDBJ whole genome shotgun (WGS) entry which is preliminary data.</text>
</comment>
<organism evidence="9 10">
    <name type="scientific">Bradyrhizobium jicamae</name>
    <dbReference type="NCBI Taxonomy" id="280332"/>
    <lineage>
        <taxon>Bacteria</taxon>
        <taxon>Pseudomonadati</taxon>
        <taxon>Pseudomonadota</taxon>
        <taxon>Alphaproteobacteria</taxon>
        <taxon>Hyphomicrobiales</taxon>
        <taxon>Nitrobacteraceae</taxon>
        <taxon>Bradyrhizobium</taxon>
    </lineage>
</organism>
<accession>A0ABS5FW45</accession>
<keyword evidence="10" id="KW-1185">Reference proteome</keyword>
<keyword evidence="5" id="KW-0442">Lipid degradation</keyword>
<feature type="compositionally biased region" description="Basic residues" evidence="7">
    <location>
        <begin position="587"/>
        <end position="602"/>
    </location>
</feature>
<keyword evidence="4" id="KW-0378">Hydrolase</keyword>
<evidence type="ECO:0000256" key="2">
    <source>
        <dbReference type="ARBA" id="ARBA00008664"/>
    </source>
</evidence>
<dbReference type="Proteomes" id="UP001315278">
    <property type="component" value="Unassembled WGS sequence"/>
</dbReference>
<dbReference type="Gene3D" id="3.30.870.10">
    <property type="entry name" value="Endonuclease Chain A"/>
    <property type="match status" value="2"/>
</dbReference>
<comment type="catalytic activity">
    <reaction evidence="1">
        <text>a 1,2-diacyl-sn-glycero-3-phosphocholine + H2O = a 1,2-diacyl-sn-glycero-3-phosphate + choline + H(+)</text>
        <dbReference type="Rhea" id="RHEA:14445"/>
        <dbReference type="ChEBI" id="CHEBI:15354"/>
        <dbReference type="ChEBI" id="CHEBI:15377"/>
        <dbReference type="ChEBI" id="CHEBI:15378"/>
        <dbReference type="ChEBI" id="CHEBI:57643"/>
        <dbReference type="ChEBI" id="CHEBI:58608"/>
        <dbReference type="EC" id="3.1.4.4"/>
    </reaction>
</comment>
<comment type="similarity">
    <text evidence="2">Belongs to the phospholipase D family.</text>
</comment>
<proteinExistence type="inferred from homology"/>
<dbReference type="PANTHER" id="PTHR43856:SF1">
    <property type="entry name" value="MITOCHONDRIAL CARDIOLIPIN HYDROLASE"/>
    <property type="match status" value="1"/>
</dbReference>
<evidence type="ECO:0000313" key="9">
    <source>
        <dbReference type="EMBL" id="MBR0801067.1"/>
    </source>
</evidence>
<dbReference type="Pfam" id="PF13091">
    <property type="entry name" value="PLDc_2"/>
    <property type="match status" value="1"/>
</dbReference>
<evidence type="ECO:0000256" key="6">
    <source>
        <dbReference type="ARBA" id="ARBA00023098"/>
    </source>
</evidence>
<dbReference type="SUPFAM" id="SSF56024">
    <property type="entry name" value="Phospholipase D/nuclease"/>
    <property type="match status" value="2"/>
</dbReference>
<name>A0ABS5FW45_9BRAD</name>
<dbReference type="PANTHER" id="PTHR43856">
    <property type="entry name" value="CARDIOLIPIN HYDROLASE"/>
    <property type="match status" value="1"/>
</dbReference>
<feature type="compositionally biased region" description="Low complexity" evidence="7">
    <location>
        <begin position="603"/>
        <end position="612"/>
    </location>
</feature>
<gene>
    <name evidence="9" type="ORF">JQ615_37475</name>
</gene>
<dbReference type="EC" id="3.1.4.4" evidence="3"/>
<dbReference type="InterPro" id="IPR051406">
    <property type="entry name" value="PLD_domain"/>
</dbReference>
<protein>
    <recommendedName>
        <fullName evidence="3">phospholipase D</fullName>
        <ecNumber evidence="3">3.1.4.4</ecNumber>
    </recommendedName>
</protein>
<evidence type="ECO:0000256" key="7">
    <source>
        <dbReference type="SAM" id="MobiDB-lite"/>
    </source>
</evidence>
<dbReference type="EMBL" id="JAFCJH010000069">
    <property type="protein sequence ID" value="MBR0801067.1"/>
    <property type="molecule type" value="Genomic_DNA"/>
</dbReference>
<feature type="region of interest" description="Disordered" evidence="7">
    <location>
        <begin position="556"/>
        <end position="624"/>
    </location>
</feature>
<evidence type="ECO:0000256" key="5">
    <source>
        <dbReference type="ARBA" id="ARBA00022963"/>
    </source>
</evidence>
<evidence type="ECO:0000256" key="1">
    <source>
        <dbReference type="ARBA" id="ARBA00000798"/>
    </source>
</evidence>
<reference evidence="10" key="1">
    <citation type="journal article" date="2021" name="ISME J.">
        <title>Evolutionary origin and ecological implication of a unique nif island in free-living Bradyrhizobium lineages.</title>
        <authorList>
            <person name="Tao J."/>
        </authorList>
    </citation>
    <scope>NUCLEOTIDE SEQUENCE [LARGE SCALE GENOMIC DNA]</scope>
    <source>
        <strain evidence="10">SZCCT0434</strain>
    </source>
</reference>
<evidence type="ECO:0000256" key="4">
    <source>
        <dbReference type="ARBA" id="ARBA00022801"/>
    </source>
</evidence>
<dbReference type="InterPro" id="IPR025202">
    <property type="entry name" value="PLD-like_dom"/>
</dbReference>
<dbReference type="CDD" id="cd09173">
    <property type="entry name" value="PLDc_Nuc_like_unchar1_2"/>
    <property type="match status" value="1"/>
</dbReference>
<sequence length="624" mass="66783">MTINVKAYANADDVLVAWQPDTWPNDWVGFQLERRNNITQQSIVLTNRIPPQPGEKPVADGGIPSTQSPFRRCIWTDHSVVDTDNVSYRVTAMKDGANGTFTPDPASVSAWTAPVVASGDAGGGLSAYFNRGTLMSQIVSRFVHGDTSDGSLRNFVKGLSDPANQARRYLSGDARHEILAFLHDADLRGSRIHAAIYEMNDEELVGALKPFGARGNVLLGNGSATNPDIAGELGGAGLTVKHRDLSNAGRSSPSVHNKFVVESDADGNAIRVLTGSTNWTTTGLCTQLNNVLIIENAVIAERFLDQWGKLVADGNAMPPALKASNSTPTIDGNISLYFAATNGEAEFQPVLDLIGNAKSGALFLMFMPGQSPLLEALLDRAQQNDIYVRGVVSTVMASKNGDIVSVGGEVVKSGAPAQSFHDDVQLPHGVSATNEPSWADVEFSVSQIRKAGMIAIVHSKTIVIDPFSDDCAVITGSHNFSVSASQKNDENLVIVRGNKALAQAYALHINGVYDHYSWRGYLGSRGNPDQIYSLDGWKPGGGKEQELDFWMEEPVPPRADREAAPQSSPARAAAKKKRAVKTSASKPAKKSPKQAKAKKSAKAARATATTTARKSKAKARKSKR</sequence>
<feature type="domain" description="Phospholipase D-like" evidence="8">
    <location>
        <begin position="351"/>
        <end position="504"/>
    </location>
</feature>
<evidence type="ECO:0000313" key="10">
    <source>
        <dbReference type="Proteomes" id="UP001315278"/>
    </source>
</evidence>
<evidence type="ECO:0000256" key="3">
    <source>
        <dbReference type="ARBA" id="ARBA00012027"/>
    </source>
</evidence>
<evidence type="ECO:0000259" key="8">
    <source>
        <dbReference type="Pfam" id="PF13091"/>
    </source>
</evidence>
<keyword evidence="6" id="KW-0443">Lipid metabolism</keyword>
<feature type="compositionally biased region" description="Basic residues" evidence="7">
    <location>
        <begin position="613"/>
        <end position="624"/>
    </location>
</feature>
<dbReference type="CDD" id="cd09172">
    <property type="entry name" value="PLDc_Nuc_like_unchar1_1"/>
    <property type="match status" value="1"/>
</dbReference>